<evidence type="ECO:0000256" key="1">
    <source>
        <dbReference type="SAM" id="MobiDB-lite"/>
    </source>
</evidence>
<evidence type="ECO:0000313" key="3">
    <source>
        <dbReference type="Proteomes" id="UP000530660"/>
    </source>
</evidence>
<feature type="region of interest" description="Disordered" evidence="1">
    <location>
        <begin position="64"/>
        <end position="96"/>
    </location>
</feature>
<gene>
    <name evidence="2" type="ORF">F1559_003630</name>
</gene>
<name>A0A7J7II64_9RHOD</name>
<keyword evidence="3" id="KW-1185">Reference proteome</keyword>
<dbReference type="Proteomes" id="UP000530660">
    <property type="component" value="Unassembled WGS sequence"/>
</dbReference>
<reference evidence="2 3" key="1">
    <citation type="journal article" date="2020" name="J. Phycol.">
        <title>Comparative genome analysis reveals Cyanidiococcus gen. nov., a new extremophilic red algal genus sister to Cyanidioschyzon (Cyanidioschyzonaceae, Rhodophyta).</title>
        <authorList>
            <person name="Liu S.-L."/>
            <person name="Chiang Y.-R."/>
            <person name="Yoon H.S."/>
            <person name="Fu H.-Y."/>
        </authorList>
    </citation>
    <scope>NUCLEOTIDE SEQUENCE [LARGE SCALE GENOMIC DNA]</scope>
    <source>
        <strain evidence="2 3">THAL066</strain>
    </source>
</reference>
<accession>A0A7J7II64</accession>
<dbReference type="AlphaFoldDB" id="A0A7J7II64"/>
<sequence>MKMLFATTLDITSSDSTITAKIRISLRSVIHSWPQVSPDASMSAFSDLGLRRILEQPDARIPFAPSRTVPARHDRNRNSLPETRCLAPGPTTKDSIRDVHTHRSATCATMKRIARTQ</sequence>
<evidence type="ECO:0000313" key="2">
    <source>
        <dbReference type="EMBL" id="KAF6002792.1"/>
    </source>
</evidence>
<comment type="caution">
    <text evidence="2">The sequence shown here is derived from an EMBL/GenBank/DDBJ whole genome shotgun (WGS) entry which is preliminary data.</text>
</comment>
<proteinExistence type="predicted"/>
<dbReference type="EMBL" id="VWRR01000009">
    <property type="protein sequence ID" value="KAF6002792.1"/>
    <property type="molecule type" value="Genomic_DNA"/>
</dbReference>
<organism evidence="2 3">
    <name type="scientific">Cyanidiococcus yangmingshanensis</name>
    <dbReference type="NCBI Taxonomy" id="2690220"/>
    <lineage>
        <taxon>Eukaryota</taxon>
        <taxon>Rhodophyta</taxon>
        <taxon>Bangiophyceae</taxon>
        <taxon>Cyanidiales</taxon>
        <taxon>Cyanidiaceae</taxon>
        <taxon>Cyanidiococcus</taxon>
    </lineage>
</organism>
<protein>
    <submittedName>
        <fullName evidence="2">Uncharacterized protein</fullName>
    </submittedName>
</protein>